<evidence type="ECO:0000256" key="2">
    <source>
        <dbReference type="ARBA" id="ARBA00022801"/>
    </source>
</evidence>
<keyword evidence="1" id="KW-0479">Metal-binding</keyword>
<name>A0ABQ6IXT6_9MICO</name>
<evidence type="ECO:0000256" key="3">
    <source>
        <dbReference type="ARBA" id="ARBA00022842"/>
    </source>
</evidence>
<evidence type="ECO:0000313" key="4">
    <source>
        <dbReference type="EMBL" id="GMA41493.1"/>
    </source>
</evidence>
<dbReference type="SUPFAM" id="SSF56655">
    <property type="entry name" value="Carbohydrate phosphatase"/>
    <property type="match status" value="1"/>
</dbReference>
<dbReference type="InterPro" id="IPR020583">
    <property type="entry name" value="Inositol_monoP_metal-BS"/>
</dbReference>
<accession>A0ABQ6IXT6</accession>
<keyword evidence="3" id="KW-0460">Magnesium</keyword>
<dbReference type="PROSITE" id="PS00629">
    <property type="entry name" value="IMP_1"/>
    <property type="match status" value="1"/>
</dbReference>
<dbReference type="CDD" id="cd01637">
    <property type="entry name" value="IMPase_like"/>
    <property type="match status" value="1"/>
</dbReference>
<dbReference type="PANTHER" id="PTHR20854:SF4">
    <property type="entry name" value="INOSITOL-1-MONOPHOSPHATASE-RELATED"/>
    <property type="match status" value="1"/>
</dbReference>
<protein>
    <submittedName>
        <fullName evidence="4">Inositol monophosphatase</fullName>
    </submittedName>
</protein>
<sequence>MEKKPGDLVTVADHEAEQLITEALLRDDPHVLVVGEEATAADPDLPKALAGAGHAFTVDPVDGTKNFVNGSPDHAVMLAELRDGEPVRAWILHPAHDVAYVAEKGAGVYRDGVRLPAMSVPADGLTVCTSSPSLEGRHGTLDLGPTAWSCGIDYPWLLEGRAHALHYTRGLPWDHAPGSLMTEELGGVVRFLDGTRYGVADGARGRTGLLAAASPDAWDEIAPQLADLRRG</sequence>
<organism evidence="4 5">
    <name type="scientific">Mobilicoccus caccae</name>
    <dbReference type="NCBI Taxonomy" id="1859295"/>
    <lineage>
        <taxon>Bacteria</taxon>
        <taxon>Bacillati</taxon>
        <taxon>Actinomycetota</taxon>
        <taxon>Actinomycetes</taxon>
        <taxon>Micrococcales</taxon>
        <taxon>Dermatophilaceae</taxon>
        <taxon>Mobilicoccus</taxon>
    </lineage>
</organism>
<keyword evidence="2" id="KW-0378">Hydrolase</keyword>
<proteinExistence type="predicted"/>
<comment type="caution">
    <text evidence="4">The sequence shown here is derived from an EMBL/GenBank/DDBJ whole genome shotgun (WGS) entry which is preliminary data.</text>
</comment>
<dbReference type="PRINTS" id="PR00377">
    <property type="entry name" value="IMPHPHTASES"/>
</dbReference>
<dbReference type="Pfam" id="PF00459">
    <property type="entry name" value="Inositol_P"/>
    <property type="match status" value="1"/>
</dbReference>
<dbReference type="RefSeq" id="WP_284305037.1">
    <property type="nucleotide sequence ID" value="NZ_BSUO01000001.1"/>
</dbReference>
<evidence type="ECO:0000256" key="1">
    <source>
        <dbReference type="ARBA" id="ARBA00022723"/>
    </source>
</evidence>
<dbReference type="EMBL" id="BSUO01000001">
    <property type="protein sequence ID" value="GMA41493.1"/>
    <property type="molecule type" value="Genomic_DNA"/>
</dbReference>
<dbReference type="PANTHER" id="PTHR20854">
    <property type="entry name" value="INOSITOL MONOPHOSPHATASE"/>
    <property type="match status" value="1"/>
</dbReference>
<dbReference type="Gene3D" id="3.40.190.80">
    <property type="match status" value="1"/>
</dbReference>
<evidence type="ECO:0000313" key="5">
    <source>
        <dbReference type="Proteomes" id="UP001157126"/>
    </source>
</evidence>
<dbReference type="Gene3D" id="3.30.540.10">
    <property type="entry name" value="Fructose-1,6-Bisphosphatase, subunit A, domain 1"/>
    <property type="match status" value="1"/>
</dbReference>
<dbReference type="InterPro" id="IPR000760">
    <property type="entry name" value="Inositol_monophosphatase-like"/>
</dbReference>
<dbReference type="Proteomes" id="UP001157126">
    <property type="component" value="Unassembled WGS sequence"/>
</dbReference>
<gene>
    <name evidence="4" type="ORF">GCM10025883_35380</name>
</gene>
<reference evidence="5" key="1">
    <citation type="journal article" date="2019" name="Int. J. Syst. Evol. Microbiol.">
        <title>The Global Catalogue of Microorganisms (GCM) 10K type strain sequencing project: providing services to taxonomists for standard genome sequencing and annotation.</title>
        <authorList>
            <consortium name="The Broad Institute Genomics Platform"/>
            <consortium name="The Broad Institute Genome Sequencing Center for Infectious Disease"/>
            <person name="Wu L."/>
            <person name="Ma J."/>
        </authorList>
    </citation>
    <scope>NUCLEOTIDE SEQUENCE [LARGE SCALE GENOMIC DNA]</scope>
    <source>
        <strain evidence="5">NBRC 113072</strain>
    </source>
</reference>
<keyword evidence="5" id="KW-1185">Reference proteome</keyword>